<dbReference type="EMBL" id="JBBWWR010000021">
    <property type="protein sequence ID" value="KAK8938251.1"/>
    <property type="molecule type" value="Genomic_DNA"/>
</dbReference>
<organism evidence="1 2">
    <name type="scientific">Platanthera guangdongensis</name>
    <dbReference type="NCBI Taxonomy" id="2320717"/>
    <lineage>
        <taxon>Eukaryota</taxon>
        <taxon>Viridiplantae</taxon>
        <taxon>Streptophyta</taxon>
        <taxon>Embryophyta</taxon>
        <taxon>Tracheophyta</taxon>
        <taxon>Spermatophyta</taxon>
        <taxon>Magnoliopsida</taxon>
        <taxon>Liliopsida</taxon>
        <taxon>Asparagales</taxon>
        <taxon>Orchidaceae</taxon>
        <taxon>Orchidoideae</taxon>
        <taxon>Orchideae</taxon>
        <taxon>Orchidinae</taxon>
        <taxon>Platanthera</taxon>
    </lineage>
</organism>
<dbReference type="Proteomes" id="UP001412067">
    <property type="component" value="Unassembled WGS sequence"/>
</dbReference>
<proteinExistence type="predicted"/>
<comment type="caution">
    <text evidence="1">The sequence shown here is derived from an EMBL/GenBank/DDBJ whole genome shotgun (WGS) entry which is preliminary data.</text>
</comment>
<keyword evidence="2" id="KW-1185">Reference proteome</keyword>
<sequence>MAQEGAVNTEQINGDSSKAVTFISFKPQLVLPKAEEGSDQVLQGCFRRREISRVNHPNAKLSKIYHSSSAQI</sequence>
<gene>
    <name evidence="1" type="ORF">KSP40_PGU008431</name>
</gene>
<name>A0ABR2LDW1_9ASPA</name>
<evidence type="ECO:0000313" key="2">
    <source>
        <dbReference type="Proteomes" id="UP001412067"/>
    </source>
</evidence>
<accession>A0ABR2LDW1</accession>
<evidence type="ECO:0000313" key="1">
    <source>
        <dbReference type="EMBL" id="KAK8938251.1"/>
    </source>
</evidence>
<protein>
    <submittedName>
        <fullName evidence="1">Uncharacterized protein</fullName>
    </submittedName>
</protein>
<reference evidence="1 2" key="1">
    <citation type="journal article" date="2022" name="Nat. Plants">
        <title>Genomes of leafy and leafless Platanthera orchids illuminate the evolution of mycoheterotrophy.</title>
        <authorList>
            <person name="Li M.H."/>
            <person name="Liu K.W."/>
            <person name="Li Z."/>
            <person name="Lu H.C."/>
            <person name="Ye Q.L."/>
            <person name="Zhang D."/>
            <person name="Wang J.Y."/>
            <person name="Li Y.F."/>
            <person name="Zhong Z.M."/>
            <person name="Liu X."/>
            <person name="Yu X."/>
            <person name="Liu D.K."/>
            <person name="Tu X.D."/>
            <person name="Liu B."/>
            <person name="Hao Y."/>
            <person name="Liao X.Y."/>
            <person name="Jiang Y.T."/>
            <person name="Sun W.H."/>
            <person name="Chen J."/>
            <person name="Chen Y.Q."/>
            <person name="Ai Y."/>
            <person name="Zhai J.W."/>
            <person name="Wu S.S."/>
            <person name="Zhou Z."/>
            <person name="Hsiao Y.Y."/>
            <person name="Wu W.L."/>
            <person name="Chen Y.Y."/>
            <person name="Lin Y.F."/>
            <person name="Hsu J.L."/>
            <person name="Li C.Y."/>
            <person name="Wang Z.W."/>
            <person name="Zhao X."/>
            <person name="Zhong W.Y."/>
            <person name="Ma X.K."/>
            <person name="Ma L."/>
            <person name="Huang J."/>
            <person name="Chen G.Z."/>
            <person name="Huang M.Z."/>
            <person name="Huang L."/>
            <person name="Peng D.H."/>
            <person name="Luo Y.B."/>
            <person name="Zou S.Q."/>
            <person name="Chen S.P."/>
            <person name="Lan S."/>
            <person name="Tsai W.C."/>
            <person name="Van de Peer Y."/>
            <person name="Liu Z.J."/>
        </authorList>
    </citation>
    <scope>NUCLEOTIDE SEQUENCE [LARGE SCALE GENOMIC DNA]</scope>
    <source>
        <strain evidence="1">Lor288</strain>
    </source>
</reference>